<dbReference type="RefSeq" id="XP_002911216.1">
    <property type="nucleotide sequence ID" value="XM_002911170.1"/>
</dbReference>
<dbReference type="KEGG" id="cci:CC1G_14645"/>
<dbReference type="eggNOG" id="KOG4689">
    <property type="taxonomic scope" value="Eukaryota"/>
</dbReference>
<comment type="caution">
    <text evidence="2">The sequence shown here is derived from an EMBL/GenBank/DDBJ whole genome shotgun (WGS) entry which is preliminary data.</text>
</comment>
<feature type="domain" description="PIN" evidence="1">
    <location>
        <begin position="1"/>
        <end position="133"/>
    </location>
</feature>
<dbReference type="SMART" id="SM00670">
    <property type="entry name" value="PINc"/>
    <property type="match status" value="1"/>
</dbReference>
<accession>D6RMI3</accession>
<dbReference type="STRING" id="240176.D6RMI3"/>
<dbReference type="OrthoDB" id="2017974at2759"/>
<dbReference type="AlphaFoldDB" id="D6RMI3"/>
<dbReference type="PANTHER" id="PTHR16161">
    <property type="entry name" value="TRANSCRIPTIONAL PROTEIN SWT1"/>
    <property type="match status" value="1"/>
</dbReference>
<evidence type="ECO:0000313" key="2">
    <source>
        <dbReference type="EMBL" id="EFI27722.1"/>
    </source>
</evidence>
<reference evidence="2 3" key="1">
    <citation type="journal article" date="2010" name="Proc. Natl. Acad. Sci. U.S.A.">
        <title>Insights into evolution of multicellular fungi from the assembled chromosomes of the mushroom Coprinopsis cinerea (Coprinus cinereus).</title>
        <authorList>
            <person name="Stajich J.E."/>
            <person name="Wilke S.K."/>
            <person name="Ahren D."/>
            <person name="Au C.H."/>
            <person name="Birren B.W."/>
            <person name="Borodovsky M."/>
            <person name="Burns C."/>
            <person name="Canback B."/>
            <person name="Casselton L.A."/>
            <person name="Cheng C.K."/>
            <person name="Deng J."/>
            <person name="Dietrich F.S."/>
            <person name="Fargo D.C."/>
            <person name="Farman M.L."/>
            <person name="Gathman A.C."/>
            <person name="Goldberg J."/>
            <person name="Guigo R."/>
            <person name="Hoegger P.J."/>
            <person name="Hooker J.B."/>
            <person name="Huggins A."/>
            <person name="James T.Y."/>
            <person name="Kamada T."/>
            <person name="Kilaru S."/>
            <person name="Kodira C."/>
            <person name="Kues U."/>
            <person name="Kupfer D."/>
            <person name="Kwan H.S."/>
            <person name="Lomsadze A."/>
            <person name="Li W."/>
            <person name="Lilly W.W."/>
            <person name="Ma L.J."/>
            <person name="Mackey A.J."/>
            <person name="Manning G."/>
            <person name="Martin F."/>
            <person name="Muraguchi H."/>
            <person name="Natvig D.O."/>
            <person name="Palmerini H."/>
            <person name="Ramesh M.A."/>
            <person name="Rehmeyer C.J."/>
            <person name="Roe B.A."/>
            <person name="Shenoy N."/>
            <person name="Stanke M."/>
            <person name="Ter-Hovhannisyan V."/>
            <person name="Tunlid A."/>
            <person name="Velagapudi R."/>
            <person name="Vision T.J."/>
            <person name="Zeng Q."/>
            <person name="Zolan M.E."/>
            <person name="Pukkila P.J."/>
        </authorList>
    </citation>
    <scope>NUCLEOTIDE SEQUENCE [LARGE SCALE GENOMIC DNA]</scope>
    <source>
        <strain evidence="3">Okayama-7 / 130 / ATCC MYA-4618 / FGSC 9003</strain>
    </source>
</reference>
<dbReference type="Gene3D" id="3.40.50.1010">
    <property type="entry name" value="5'-nuclease"/>
    <property type="match status" value="1"/>
</dbReference>
<dbReference type="PANTHER" id="PTHR16161:SF0">
    <property type="entry name" value="TRANSCRIPTIONAL PROTEIN SWT1"/>
    <property type="match status" value="1"/>
</dbReference>
<sequence>MVVDTNILIHHYEALRTFVADVERCGAPVVVVVPGTVIYEMDGLKNRDEVAWPARRASGWLLERVREKKSVKVQATEETCKASRNWRSKDEAKELIIPGGMMNDHLVLDCVQYFQMSTRRRTFLCTEDTNVLIFAQGQGIEVLSPCKSKPWTSRDIAIALYGNIPAVSQHFSGDNAAYRQITVSGAAGAGDGDGMMIDDEIIVEETPLNVLHDDVREYFTRLLIDAALKIGGRALLDPVDPGSLSRYASNWRRKPCTAWSAVDAIEYFWETQPGLQQEIDGLPGPRLTAFLGKRYTGVVGARRGDDWSLGDWIAGFTKLERLGKGMDTESRDMILAASRELREYVKQRVLAGH</sequence>
<organism evidence="2 3">
    <name type="scientific">Coprinopsis cinerea (strain Okayama-7 / 130 / ATCC MYA-4618 / FGSC 9003)</name>
    <name type="common">Inky cap fungus</name>
    <name type="synonym">Hormographiella aspergillata</name>
    <dbReference type="NCBI Taxonomy" id="240176"/>
    <lineage>
        <taxon>Eukaryota</taxon>
        <taxon>Fungi</taxon>
        <taxon>Dikarya</taxon>
        <taxon>Basidiomycota</taxon>
        <taxon>Agaricomycotina</taxon>
        <taxon>Agaricomycetes</taxon>
        <taxon>Agaricomycetidae</taxon>
        <taxon>Agaricales</taxon>
        <taxon>Agaricineae</taxon>
        <taxon>Psathyrellaceae</taxon>
        <taxon>Coprinopsis</taxon>
    </lineage>
</organism>
<dbReference type="Proteomes" id="UP000001861">
    <property type="component" value="Unassembled WGS sequence"/>
</dbReference>
<dbReference type="InterPro" id="IPR052626">
    <property type="entry name" value="SWT1_Regulator"/>
</dbReference>
<dbReference type="HOGENOM" id="CLU_678119_0_0_1"/>
<dbReference type="GO" id="GO:0005634">
    <property type="term" value="C:nucleus"/>
    <property type="evidence" value="ECO:0007669"/>
    <property type="project" value="TreeGrafter"/>
</dbReference>
<dbReference type="InParanoid" id="D6RMI3"/>
<dbReference type="VEuPathDB" id="FungiDB:CC1G_14645"/>
<dbReference type="InterPro" id="IPR029060">
    <property type="entry name" value="PIN-like_dom_sf"/>
</dbReference>
<gene>
    <name evidence="2" type="ORF">CC1G_14645</name>
</gene>
<dbReference type="InterPro" id="IPR002716">
    <property type="entry name" value="PIN_dom"/>
</dbReference>
<dbReference type="CDD" id="cd18727">
    <property type="entry name" value="PIN_Swt1-like"/>
    <property type="match status" value="1"/>
</dbReference>
<name>D6RMI3_COPC7</name>
<proteinExistence type="predicted"/>
<evidence type="ECO:0000313" key="3">
    <source>
        <dbReference type="Proteomes" id="UP000001861"/>
    </source>
</evidence>
<dbReference type="Pfam" id="PF13638">
    <property type="entry name" value="PIN_4"/>
    <property type="match status" value="1"/>
</dbReference>
<evidence type="ECO:0000259" key="1">
    <source>
        <dbReference type="SMART" id="SM00670"/>
    </source>
</evidence>
<dbReference type="SUPFAM" id="SSF88723">
    <property type="entry name" value="PIN domain-like"/>
    <property type="match status" value="1"/>
</dbReference>
<dbReference type="EMBL" id="AACS02000005">
    <property type="protein sequence ID" value="EFI27722.1"/>
    <property type="molecule type" value="Genomic_DNA"/>
</dbReference>
<dbReference type="OMA" id="RRGQDWP"/>
<protein>
    <recommendedName>
        <fullName evidence="1">PIN domain-containing protein</fullName>
    </recommendedName>
</protein>
<dbReference type="GeneID" id="9379397"/>
<dbReference type="GO" id="GO:0004540">
    <property type="term" value="F:RNA nuclease activity"/>
    <property type="evidence" value="ECO:0007669"/>
    <property type="project" value="UniProtKB-ARBA"/>
</dbReference>
<keyword evidence="3" id="KW-1185">Reference proteome</keyword>